<gene>
    <name evidence="7" type="ORF">CFY87_05160</name>
    <name evidence="8" type="ORF">NCTC10851_00011</name>
</gene>
<reference evidence="7 9" key="1">
    <citation type="submission" date="2017-07" db="EMBL/GenBank/DDBJ databases">
        <title>Virulence factors identified in Actinobacillus seminis.</title>
        <authorList>
            <person name="Negrete-Abascal E."/>
            <person name="Vaca-Pacheco S."/>
            <person name="Montes-Garcia F."/>
            <person name="Leyto-Gil A.M."/>
            <person name="Fragoso-Garcia E."/>
            <person name="Carvente-Garcia R."/>
            <person name="Perez-Agueros S."/>
            <person name="Castelan-Sanchez H.G."/>
            <person name="Garcia-Molina A."/>
            <person name="Villamar T.E."/>
            <person name="Vazquez-Cruz C."/>
        </authorList>
    </citation>
    <scope>NUCLEOTIDE SEQUENCE [LARGE SCALE GENOMIC DNA]</scope>
    <source>
        <strain evidence="7 9">ATCC 15768</strain>
    </source>
</reference>
<dbReference type="PANTHER" id="PTHR23407:SF1">
    <property type="entry name" value="5-FORMYLTETRAHYDROFOLATE CYCLO-LIGASE"/>
    <property type="match status" value="1"/>
</dbReference>
<comment type="catalytic activity">
    <reaction evidence="5">
        <text>(6S)-5-formyl-5,6,7,8-tetrahydrofolate + ATP = (6R)-5,10-methenyltetrahydrofolate + ADP + phosphate</text>
        <dbReference type="Rhea" id="RHEA:10488"/>
        <dbReference type="ChEBI" id="CHEBI:30616"/>
        <dbReference type="ChEBI" id="CHEBI:43474"/>
        <dbReference type="ChEBI" id="CHEBI:57455"/>
        <dbReference type="ChEBI" id="CHEBI:57457"/>
        <dbReference type="ChEBI" id="CHEBI:456216"/>
        <dbReference type="EC" id="6.3.3.2"/>
    </reaction>
</comment>
<feature type="binding site" evidence="4">
    <location>
        <begin position="144"/>
        <end position="152"/>
    </location>
    <ligand>
        <name>ATP</name>
        <dbReference type="ChEBI" id="CHEBI:30616"/>
    </ligand>
</feature>
<comment type="cofactor">
    <cofactor evidence="5">
        <name>Mg(2+)</name>
        <dbReference type="ChEBI" id="CHEBI:18420"/>
    </cofactor>
</comment>
<feature type="binding site" evidence="4">
    <location>
        <begin position="13"/>
        <end position="17"/>
    </location>
    <ligand>
        <name>ATP</name>
        <dbReference type="ChEBI" id="CHEBI:30616"/>
    </ligand>
</feature>
<reference evidence="8 10" key="2">
    <citation type="submission" date="2018-06" db="EMBL/GenBank/DDBJ databases">
        <authorList>
            <consortium name="Pathogen Informatics"/>
            <person name="Doyle S."/>
        </authorList>
    </citation>
    <scope>NUCLEOTIDE SEQUENCE [LARGE SCALE GENOMIC DNA]</scope>
    <source>
        <strain evidence="8 10">NCTC10851</strain>
    </source>
</reference>
<name>A0A263HDH8_9PAST</name>
<dbReference type="GO" id="GO:0005524">
    <property type="term" value="F:ATP binding"/>
    <property type="evidence" value="ECO:0007669"/>
    <property type="project" value="UniProtKB-KW"/>
</dbReference>
<dbReference type="Proteomes" id="UP000215738">
    <property type="component" value="Unassembled WGS sequence"/>
</dbReference>
<dbReference type="PANTHER" id="PTHR23407">
    <property type="entry name" value="ATPASE INHIBITOR/5-FORMYLTETRAHYDROFOLATE CYCLO-LIGASE"/>
    <property type="match status" value="1"/>
</dbReference>
<feature type="coiled-coil region" evidence="6">
    <location>
        <begin position="13"/>
        <end position="50"/>
    </location>
</feature>
<dbReference type="InParanoid" id="A0A263HDH8"/>
<dbReference type="GO" id="GO:0030272">
    <property type="term" value="F:5-formyltetrahydrofolate cyclo-ligase activity"/>
    <property type="evidence" value="ECO:0007669"/>
    <property type="project" value="UniProtKB-EC"/>
</dbReference>
<keyword evidence="8" id="KW-0436">Ligase</keyword>
<dbReference type="RefSeq" id="WP_094946188.1">
    <property type="nucleotide sequence ID" value="NZ_JBMHIA010000006.1"/>
</dbReference>
<keyword evidence="9" id="KW-1185">Reference proteome</keyword>
<dbReference type="InterPro" id="IPR037171">
    <property type="entry name" value="NagB/RpiA_transferase-like"/>
</dbReference>
<dbReference type="NCBIfam" id="TIGR02727">
    <property type="entry name" value="MTHFS_bact"/>
    <property type="match status" value="1"/>
</dbReference>
<evidence type="ECO:0000256" key="6">
    <source>
        <dbReference type="SAM" id="Coils"/>
    </source>
</evidence>
<keyword evidence="6" id="KW-0175">Coiled coil</keyword>
<sequence>MNTLSQLTPALQRQQLRRQIRKIRQKMTALEQAQAEQRIAEQALQLIEQRQAQHIALYLSFDGEISTALLIQTLWQQGKSVYLPVLHPFSAGNLLFLRYRAQTPLHINQFGIQEPRLDVRQVLPLNELDIIFTPLVAFDQQGNRLGMGGGFYDRTLQQWQQKSFIPVGLAHQCQQVERLPTENWDIRLERILVG</sequence>
<evidence type="ECO:0000313" key="8">
    <source>
        <dbReference type="EMBL" id="SUU33786.1"/>
    </source>
</evidence>
<dbReference type="InterPro" id="IPR024185">
    <property type="entry name" value="FTHF_cligase-like_sf"/>
</dbReference>
<evidence type="ECO:0000256" key="4">
    <source>
        <dbReference type="PIRSR" id="PIRSR006806-1"/>
    </source>
</evidence>
<dbReference type="PIRSF" id="PIRSF006806">
    <property type="entry name" value="FTHF_cligase"/>
    <property type="match status" value="1"/>
</dbReference>
<comment type="similarity">
    <text evidence="1 5">Belongs to the 5-formyltetrahydrofolate cyclo-ligase family.</text>
</comment>
<keyword evidence="5" id="KW-0479">Metal-binding</keyword>
<evidence type="ECO:0000256" key="2">
    <source>
        <dbReference type="ARBA" id="ARBA00022741"/>
    </source>
</evidence>
<evidence type="ECO:0000256" key="3">
    <source>
        <dbReference type="ARBA" id="ARBA00022840"/>
    </source>
</evidence>
<evidence type="ECO:0000256" key="1">
    <source>
        <dbReference type="ARBA" id="ARBA00010638"/>
    </source>
</evidence>
<dbReference type="OrthoDB" id="9801938at2"/>
<proteinExistence type="inferred from homology"/>
<dbReference type="EMBL" id="NLFK01000004">
    <property type="protein sequence ID" value="OZN25102.1"/>
    <property type="molecule type" value="Genomic_DNA"/>
</dbReference>
<dbReference type="GO" id="GO:0046872">
    <property type="term" value="F:metal ion binding"/>
    <property type="evidence" value="ECO:0007669"/>
    <property type="project" value="UniProtKB-KW"/>
</dbReference>
<dbReference type="Pfam" id="PF01812">
    <property type="entry name" value="5-FTHF_cyc-lig"/>
    <property type="match status" value="1"/>
</dbReference>
<evidence type="ECO:0000313" key="7">
    <source>
        <dbReference type="EMBL" id="OZN25102.1"/>
    </source>
</evidence>
<feature type="binding site" evidence="4">
    <location>
        <position position="59"/>
    </location>
    <ligand>
        <name>substrate</name>
    </ligand>
</feature>
<evidence type="ECO:0000313" key="9">
    <source>
        <dbReference type="Proteomes" id="UP000215738"/>
    </source>
</evidence>
<dbReference type="Gene3D" id="3.40.50.10420">
    <property type="entry name" value="NagB/RpiA/CoA transferase-like"/>
    <property type="match status" value="1"/>
</dbReference>
<organism evidence="8 10">
    <name type="scientific">Actinobacillus seminis</name>
    <dbReference type="NCBI Taxonomy" id="722"/>
    <lineage>
        <taxon>Bacteria</taxon>
        <taxon>Pseudomonadati</taxon>
        <taxon>Pseudomonadota</taxon>
        <taxon>Gammaproteobacteria</taxon>
        <taxon>Pasteurellales</taxon>
        <taxon>Pasteurellaceae</taxon>
        <taxon>Actinobacillus</taxon>
    </lineage>
</organism>
<dbReference type="EMBL" id="UFSB01000001">
    <property type="protein sequence ID" value="SUU33786.1"/>
    <property type="molecule type" value="Genomic_DNA"/>
</dbReference>
<dbReference type="AlphaFoldDB" id="A0A263HDH8"/>
<keyword evidence="3 4" id="KW-0067">ATP-binding</keyword>
<accession>A0A263HDH8</accession>
<dbReference type="EC" id="6.3.3.2" evidence="5"/>
<feature type="binding site" evidence="4">
    <location>
        <position position="64"/>
    </location>
    <ligand>
        <name>substrate</name>
    </ligand>
</feature>
<protein>
    <recommendedName>
        <fullName evidence="5">5-formyltetrahydrofolate cyclo-ligase</fullName>
        <ecNumber evidence="5">6.3.3.2</ecNumber>
    </recommendedName>
</protein>
<dbReference type="FunCoup" id="A0A263HDH8">
    <property type="interactions" value="301"/>
</dbReference>
<dbReference type="Proteomes" id="UP000254507">
    <property type="component" value="Unassembled WGS sequence"/>
</dbReference>
<dbReference type="SUPFAM" id="SSF100950">
    <property type="entry name" value="NagB/RpiA/CoA transferase-like"/>
    <property type="match status" value="1"/>
</dbReference>
<dbReference type="InterPro" id="IPR002698">
    <property type="entry name" value="FTHF_cligase"/>
</dbReference>
<evidence type="ECO:0000313" key="10">
    <source>
        <dbReference type="Proteomes" id="UP000254507"/>
    </source>
</evidence>
<keyword evidence="2 4" id="KW-0547">Nucleotide-binding</keyword>
<dbReference type="GO" id="GO:0009396">
    <property type="term" value="P:folic acid-containing compound biosynthetic process"/>
    <property type="evidence" value="ECO:0007669"/>
    <property type="project" value="TreeGrafter"/>
</dbReference>
<keyword evidence="5" id="KW-0460">Magnesium</keyword>
<dbReference type="GO" id="GO:0035999">
    <property type="term" value="P:tetrahydrofolate interconversion"/>
    <property type="evidence" value="ECO:0007669"/>
    <property type="project" value="TreeGrafter"/>
</dbReference>
<evidence type="ECO:0000256" key="5">
    <source>
        <dbReference type="RuleBase" id="RU361279"/>
    </source>
</evidence>